<protein>
    <submittedName>
        <fullName evidence="2">Uncharacterized protein</fullName>
    </submittedName>
</protein>
<evidence type="ECO:0000313" key="3">
    <source>
        <dbReference type="Proteomes" id="UP000004374"/>
    </source>
</evidence>
<dbReference type="AlphaFoldDB" id="I1DWU0"/>
<dbReference type="Proteomes" id="UP000004374">
    <property type="component" value="Unassembled WGS sequence"/>
</dbReference>
<reference evidence="2 3" key="1">
    <citation type="journal article" date="2012" name="J. Bacteriol.">
        <title>Genome Sequence of the Protease-Producing Bacterium Rheinheimera nanhaiensis E407-8T, Isolated from Deep-Sea Sediment of the South China Sea.</title>
        <authorList>
            <person name="Zhang X.-Y."/>
            <person name="Zhang Y.-J."/>
            <person name="Qin Q.-L."/>
            <person name="Xie B.-B."/>
            <person name="Chen X.-L."/>
            <person name="Zhou B.-C."/>
            <person name="Zhang Y.-Z."/>
        </authorList>
    </citation>
    <scope>NUCLEOTIDE SEQUENCE [LARGE SCALE GENOMIC DNA]</scope>
    <source>
        <strain evidence="2 3">E407-8</strain>
    </source>
</reference>
<keyword evidence="3" id="KW-1185">Reference proteome</keyword>
<evidence type="ECO:0000256" key="1">
    <source>
        <dbReference type="SAM" id="Phobius"/>
    </source>
</evidence>
<evidence type="ECO:0000313" key="2">
    <source>
        <dbReference type="EMBL" id="GAB58518.1"/>
    </source>
</evidence>
<comment type="caution">
    <text evidence="2">The sequence shown here is derived from an EMBL/GenBank/DDBJ whole genome shotgun (WGS) entry which is preliminary data.</text>
</comment>
<accession>I1DWU0</accession>
<feature type="transmembrane region" description="Helical" evidence="1">
    <location>
        <begin position="6"/>
        <end position="26"/>
    </location>
</feature>
<keyword evidence="1" id="KW-0472">Membrane</keyword>
<dbReference type="STRING" id="562729.RNAN_1491"/>
<keyword evidence="1" id="KW-1133">Transmembrane helix</keyword>
<sequence length="38" mass="4339">MAEFYPHILILLALSGLTPVAVIFIMRKLYLINYAVCK</sequence>
<name>I1DWU0_9GAMM</name>
<organism evidence="2 3">
    <name type="scientific">Rheinheimera nanhaiensis E407-8</name>
    <dbReference type="NCBI Taxonomy" id="562729"/>
    <lineage>
        <taxon>Bacteria</taxon>
        <taxon>Pseudomonadati</taxon>
        <taxon>Pseudomonadota</taxon>
        <taxon>Gammaproteobacteria</taxon>
        <taxon>Chromatiales</taxon>
        <taxon>Chromatiaceae</taxon>
        <taxon>Rheinheimera</taxon>
    </lineage>
</organism>
<proteinExistence type="predicted"/>
<keyword evidence="1" id="KW-0812">Transmembrane</keyword>
<dbReference type="EMBL" id="BAFK01000006">
    <property type="protein sequence ID" value="GAB58518.1"/>
    <property type="molecule type" value="Genomic_DNA"/>
</dbReference>
<gene>
    <name evidence="2" type="ORF">RNAN_1491</name>
</gene>